<evidence type="ECO:0000256" key="6">
    <source>
        <dbReference type="ARBA" id="ARBA00023163"/>
    </source>
</evidence>
<dbReference type="GO" id="GO:0000981">
    <property type="term" value="F:DNA-binding transcription factor activity, RNA polymerase II-specific"/>
    <property type="evidence" value="ECO:0007669"/>
    <property type="project" value="InterPro"/>
</dbReference>
<dbReference type="SMART" id="SM00066">
    <property type="entry name" value="GAL4"/>
    <property type="match status" value="1"/>
</dbReference>
<reference evidence="9 10" key="1">
    <citation type="journal article" date="2024" name="Front Chem Biol">
        <title>Unveiling the potential of Daldinia eschscholtzii MFLUCC 19-0629 through bioactivity and bioinformatics studies for enhanced sustainable agriculture production.</title>
        <authorList>
            <person name="Brooks S."/>
            <person name="Weaver J.A."/>
            <person name="Klomchit A."/>
            <person name="Alharthi S.A."/>
            <person name="Onlamun T."/>
            <person name="Nurani R."/>
            <person name="Vong T.K."/>
            <person name="Alberti F."/>
            <person name="Greco C."/>
        </authorList>
    </citation>
    <scope>NUCLEOTIDE SEQUENCE [LARGE SCALE GENOMIC DNA]</scope>
    <source>
        <strain evidence="9">MFLUCC 19-0629</strain>
    </source>
</reference>
<gene>
    <name evidence="9" type="ORF">Daesc_008482</name>
</gene>
<dbReference type="GO" id="GO:0000976">
    <property type="term" value="F:transcription cis-regulatory region binding"/>
    <property type="evidence" value="ECO:0007669"/>
    <property type="project" value="TreeGrafter"/>
</dbReference>
<evidence type="ECO:0000256" key="4">
    <source>
        <dbReference type="ARBA" id="ARBA00023015"/>
    </source>
</evidence>
<comment type="subcellular location">
    <subcellularLocation>
        <location evidence="1">Nucleus</location>
    </subcellularLocation>
</comment>
<dbReference type="Gene3D" id="4.10.240.10">
    <property type="entry name" value="Zn(2)-C6 fungal-type DNA-binding domain"/>
    <property type="match status" value="1"/>
</dbReference>
<proteinExistence type="predicted"/>
<evidence type="ECO:0000259" key="8">
    <source>
        <dbReference type="PROSITE" id="PS50048"/>
    </source>
</evidence>
<dbReference type="InterPro" id="IPR001138">
    <property type="entry name" value="Zn2Cys6_DnaBD"/>
</dbReference>
<dbReference type="SUPFAM" id="SSF57701">
    <property type="entry name" value="Zn2/Cys6 DNA-binding domain"/>
    <property type="match status" value="1"/>
</dbReference>
<keyword evidence="4" id="KW-0805">Transcription regulation</keyword>
<keyword evidence="2" id="KW-0479">Metal-binding</keyword>
<feature type="domain" description="Zn(2)-C6 fungal-type" evidence="8">
    <location>
        <begin position="23"/>
        <end position="56"/>
    </location>
</feature>
<name>A0AAX6MCK9_9PEZI</name>
<dbReference type="EMBL" id="JBANMG010000008">
    <property type="protein sequence ID" value="KAK6950156.1"/>
    <property type="molecule type" value="Genomic_DNA"/>
</dbReference>
<dbReference type="GO" id="GO:0001216">
    <property type="term" value="F:DNA-binding transcription activator activity"/>
    <property type="evidence" value="ECO:0007669"/>
    <property type="project" value="UniProtKB-ARBA"/>
</dbReference>
<accession>A0AAX6MCK9</accession>
<dbReference type="FunFam" id="4.10.240.10:FF:000003">
    <property type="entry name" value="C6 transcription factor (Leu3)"/>
    <property type="match status" value="1"/>
</dbReference>
<keyword evidence="7" id="KW-0539">Nucleus</keyword>
<sequence>MPGIGEETPPLHAISGRIKRNTACTSCRDAKVRCNPNQNPAQPCQRCAKLHLTCVVDKTHKRVSRKSKLDELVQEIQSIKQSVSGQSTTLPSQAPDFSPQNEVLTPLKESVPPRLGVPSPISVSVDVEGRAPTTVATTTSTTVAPSSAIHTPTSIPLIQGPPAEPALPRALGSQPFSGEDVDYYFQKYFEHYHPYMPVVRFRDPNKCYDTSPLLFWTIIYVATRCYAKNSTVFPFMLDSIKRDAYSAIANPPLPLPSINALILLCTWIFPEVRFVNDPCALFSSICMTATSQLGIHCGKGAHPEYSHSVFQNNFTDEEASFTWAGYNIIAQRVSSFLGLPPLGCMFNQTIQNVIDGRTPFQVPSNFRILLECQKFCNHVSKTMAASLEDARGVSAKLVQLLEDEWNAVRGLICSERAGDLDRFNALLVQLEIQTYYMMPLPGYNPDALKRNILRTYNTAQVVIRESLELDNKMQFLRHIPHFHLRALTSAGCIVYRVLRSSYMSFIDRKAAEQSAADIITAARRATVMESDLPTRLGNLLESWSDWLLARGDPAVAQSQMHPQQPQWSEEPVSAFSHRLSASVTFDCMTRWKNDHRHNNLRCKCQSSTGTGAASGTTPIPGATAGANGCETPAIMAGGADALQNIDWTFMDDFDWNFEPVMPVLTAPT</sequence>
<dbReference type="InterPro" id="IPR036864">
    <property type="entry name" value="Zn2-C6_fun-type_DNA-bd_sf"/>
</dbReference>
<dbReference type="PANTHER" id="PTHR31845">
    <property type="entry name" value="FINGER DOMAIN PROTEIN, PUTATIVE-RELATED"/>
    <property type="match status" value="1"/>
</dbReference>
<dbReference type="PANTHER" id="PTHR31845:SF21">
    <property type="entry name" value="REGULATORY PROTEIN LEU3"/>
    <property type="match status" value="1"/>
</dbReference>
<dbReference type="PROSITE" id="PS50048">
    <property type="entry name" value="ZN2_CY6_FUNGAL_2"/>
    <property type="match status" value="1"/>
</dbReference>
<dbReference type="Pfam" id="PF00172">
    <property type="entry name" value="Zn_clus"/>
    <property type="match status" value="1"/>
</dbReference>
<keyword evidence="3" id="KW-0862">Zinc</keyword>
<evidence type="ECO:0000313" key="10">
    <source>
        <dbReference type="Proteomes" id="UP001369815"/>
    </source>
</evidence>
<dbReference type="CDD" id="cd00067">
    <property type="entry name" value="GAL4"/>
    <property type="match status" value="1"/>
</dbReference>
<dbReference type="Proteomes" id="UP001369815">
    <property type="component" value="Unassembled WGS sequence"/>
</dbReference>
<dbReference type="PROSITE" id="PS00463">
    <property type="entry name" value="ZN2_CY6_FUNGAL_1"/>
    <property type="match status" value="1"/>
</dbReference>
<dbReference type="GO" id="GO:0008270">
    <property type="term" value="F:zinc ion binding"/>
    <property type="evidence" value="ECO:0007669"/>
    <property type="project" value="InterPro"/>
</dbReference>
<protein>
    <recommendedName>
        <fullName evidence="8">Zn(2)-C6 fungal-type domain-containing protein</fullName>
    </recommendedName>
</protein>
<evidence type="ECO:0000256" key="2">
    <source>
        <dbReference type="ARBA" id="ARBA00022723"/>
    </source>
</evidence>
<keyword evidence="5" id="KW-0238">DNA-binding</keyword>
<comment type="caution">
    <text evidence="9">The sequence shown here is derived from an EMBL/GenBank/DDBJ whole genome shotgun (WGS) entry which is preliminary data.</text>
</comment>
<dbReference type="AlphaFoldDB" id="A0AAX6MCK9"/>
<evidence type="ECO:0000256" key="1">
    <source>
        <dbReference type="ARBA" id="ARBA00004123"/>
    </source>
</evidence>
<evidence type="ECO:0000313" key="9">
    <source>
        <dbReference type="EMBL" id="KAK6950156.1"/>
    </source>
</evidence>
<dbReference type="CDD" id="cd12148">
    <property type="entry name" value="fungal_TF_MHR"/>
    <property type="match status" value="1"/>
</dbReference>
<dbReference type="GO" id="GO:0005634">
    <property type="term" value="C:nucleus"/>
    <property type="evidence" value="ECO:0007669"/>
    <property type="project" value="UniProtKB-SubCell"/>
</dbReference>
<evidence type="ECO:0000256" key="7">
    <source>
        <dbReference type="ARBA" id="ARBA00023242"/>
    </source>
</evidence>
<evidence type="ECO:0000256" key="3">
    <source>
        <dbReference type="ARBA" id="ARBA00022833"/>
    </source>
</evidence>
<organism evidence="9 10">
    <name type="scientific">Daldinia eschscholtzii</name>
    <dbReference type="NCBI Taxonomy" id="292717"/>
    <lineage>
        <taxon>Eukaryota</taxon>
        <taxon>Fungi</taxon>
        <taxon>Dikarya</taxon>
        <taxon>Ascomycota</taxon>
        <taxon>Pezizomycotina</taxon>
        <taxon>Sordariomycetes</taxon>
        <taxon>Xylariomycetidae</taxon>
        <taxon>Xylariales</taxon>
        <taxon>Hypoxylaceae</taxon>
        <taxon>Daldinia</taxon>
    </lineage>
</organism>
<evidence type="ECO:0000256" key="5">
    <source>
        <dbReference type="ARBA" id="ARBA00023125"/>
    </source>
</evidence>
<dbReference type="InterPro" id="IPR051089">
    <property type="entry name" value="prtT"/>
</dbReference>
<keyword evidence="10" id="KW-1185">Reference proteome</keyword>
<keyword evidence="6" id="KW-0804">Transcription</keyword>